<sequence>MADDGGQTRGRLVQHSLILLIFLGCHFPSPLLLGLFGHRRVRFNSLTAWDSNSPPTILRCSPAHPRIHSGKVPYQHMVKPCILMAPCPQAPRHSPVAKR</sequence>
<evidence type="ECO:0000313" key="2">
    <source>
        <dbReference type="EMBL" id="KAB8215868.1"/>
    </source>
</evidence>
<evidence type="ECO:0000313" key="3">
    <source>
        <dbReference type="Proteomes" id="UP000326799"/>
    </source>
</evidence>
<organism evidence="2 3">
    <name type="scientific">Aspergillus novoparasiticus</name>
    <dbReference type="NCBI Taxonomy" id="986946"/>
    <lineage>
        <taxon>Eukaryota</taxon>
        <taxon>Fungi</taxon>
        <taxon>Dikarya</taxon>
        <taxon>Ascomycota</taxon>
        <taxon>Pezizomycotina</taxon>
        <taxon>Eurotiomycetes</taxon>
        <taxon>Eurotiomycetidae</taxon>
        <taxon>Eurotiales</taxon>
        <taxon>Aspergillaceae</taxon>
        <taxon>Aspergillus</taxon>
        <taxon>Aspergillus subgen. Circumdati</taxon>
    </lineage>
</organism>
<feature type="transmembrane region" description="Helical" evidence="1">
    <location>
        <begin position="12"/>
        <end position="36"/>
    </location>
</feature>
<keyword evidence="3" id="KW-1185">Reference proteome</keyword>
<dbReference type="AlphaFoldDB" id="A0A5N6EEM9"/>
<gene>
    <name evidence="2" type="ORF">BDV33DRAFT_180042</name>
</gene>
<dbReference type="EMBL" id="ML733492">
    <property type="protein sequence ID" value="KAB8215868.1"/>
    <property type="molecule type" value="Genomic_DNA"/>
</dbReference>
<accession>A0A5N6EEM9</accession>
<reference evidence="2 3" key="1">
    <citation type="submission" date="2019-04" db="EMBL/GenBank/DDBJ databases">
        <title>Fungal friends and foes A comparative genomics study of 23 Aspergillus species from section Flavi.</title>
        <authorList>
            <consortium name="DOE Joint Genome Institute"/>
            <person name="Kjaerbolling I."/>
            <person name="Vesth T.C."/>
            <person name="Frisvad J.C."/>
            <person name="Nybo J.L."/>
            <person name="Theobald S."/>
            <person name="Kildgaard S."/>
            <person name="Petersen T.I."/>
            <person name="Kuo A."/>
            <person name="Sato A."/>
            <person name="Lyhne E.K."/>
            <person name="Kogle M.E."/>
            <person name="Wiebenga A."/>
            <person name="Kun R.S."/>
            <person name="Lubbers R.J."/>
            <person name="Makela M.R."/>
            <person name="Barry K."/>
            <person name="Chovatia M."/>
            <person name="Clum A."/>
            <person name="Daum C."/>
            <person name="Haridas S."/>
            <person name="He G."/>
            <person name="LaButti K."/>
            <person name="Lipzen A."/>
            <person name="Mondo S."/>
            <person name="Pangilinan J."/>
            <person name="Riley R."/>
            <person name="Salamov A."/>
            <person name="Simmons B.A."/>
            <person name="Magnuson J.K."/>
            <person name="Henrissat B."/>
            <person name="Mortensen U.H."/>
            <person name="Larsen T.O."/>
            <person name="De vries R.P."/>
            <person name="Grigoriev I.V."/>
            <person name="Machida M."/>
            <person name="Baker S.E."/>
            <person name="Andersen M.R."/>
        </authorList>
    </citation>
    <scope>NUCLEOTIDE SEQUENCE [LARGE SCALE GENOMIC DNA]</scope>
    <source>
        <strain evidence="2 3">CBS 126849</strain>
    </source>
</reference>
<dbReference type="Proteomes" id="UP000326799">
    <property type="component" value="Unassembled WGS sequence"/>
</dbReference>
<keyword evidence="1" id="KW-1133">Transmembrane helix</keyword>
<proteinExistence type="predicted"/>
<evidence type="ECO:0000256" key="1">
    <source>
        <dbReference type="SAM" id="Phobius"/>
    </source>
</evidence>
<keyword evidence="1" id="KW-0472">Membrane</keyword>
<name>A0A5N6EEM9_9EURO</name>
<keyword evidence="1" id="KW-0812">Transmembrane</keyword>
<protein>
    <submittedName>
        <fullName evidence="2">Uncharacterized protein</fullName>
    </submittedName>
</protein>